<evidence type="ECO:0000313" key="1">
    <source>
        <dbReference type="Ensembl" id="ENSLLTP00000017996.1"/>
    </source>
</evidence>
<dbReference type="Ensembl" id="ENSLLTT00000018669.1">
    <property type="protein sequence ID" value="ENSLLTP00000017996.1"/>
    <property type="gene ID" value="ENSLLTG00000013644.1"/>
</dbReference>
<sequence length="84" mass="9608">ISFCPLSTTALMRPSMKLNLTPLCYVLGLEEKRDLKTFYLERDFRQAAGAFDVKPEDGKSQIRFILDGLFPDHWLPSPLFGRTS</sequence>
<reference evidence="1" key="1">
    <citation type="submission" date="2025-08" db="UniProtKB">
        <authorList>
            <consortium name="Ensembl"/>
        </authorList>
    </citation>
    <scope>IDENTIFICATION</scope>
</reference>
<accession>A0A8C5SFZ9</accession>
<dbReference type="Proteomes" id="UP000694406">
    <property type="component" value="Unplaced"/>
</dbReference>
<name>A0A8C5SFZ9_LATLA</name>
<protein>
    <submittedName>
        <fullName evidence="1">Uncharacterized protein</fullName>
    </submittedName>
</protein>
<dbReference type="GeneTree" id="ENSGT01000000221502"/>
<keyword evidence="2" id="KW-1185">Reference proteome</keyword>
<evidence type="ECO:0000313" key="2">
    <source>
        <dbReference type="Proteomes" id="UP000694406"/>
    </source>
</evidence>
<organism evidence="1 2">
    <name type="scientific">Laticauda laticaudata</name>
    <name type="common">Blue-ringed sea krait</name>
    <name type="synonym">Blue-lipped sea krait</name>
    <dbReference type="NCBI Taxonomy" id="8630"/>
    <lineage>
        <taxon>Eukaryota</taxon>
        <taxon>Metazoa</taxon>
        <taxon>Chordata</taxon>
        <taxon>Craniata</taxon>
        <taxon>Vertebrata</taxon>
        <taxon>Euteleostomi</taxon>
        <taxon>Lepidosauria</taxon>
        <taxon>Squamata</taxon>
        <taxon>Bifurcata</taxon>
        <taxon>Unidentata</taxon>
        <taxon>Episquamata</taxon>
        <taxon>Toxicofera</taxon>
        <taxon>Serpentes</taxon>
        <taxon>Colubroidea</taxon>
        <taxon>Elapidae</taxon>
        <taxon>Laticaudinae</taxon>
        <taxon>Laticauda</taxon>
    </lineage>
</organism>
<dbReference type="AlphaFoldDB" id="A0A8C5SFZ9"/>
<reference evidence="1" key="2">
    <citation type="submission" date="2025-09" db="UniProtKB">
        <authorList>
            <consortium name="Ensembl"/>
        </authorList>
    </citation>
    <scope>IDENTIFICATION</scope>
</reference>
<proteinExistence type="predicted"/>